<evidence type="ECO:0000313" key="10">
    <source>
        <dbReference type="Proteomes" id="UP001141806"/>
    </source>
</evidence>
<sequence length="366" mass="40896">MSRFCELVLLGLALVWLCSRATSQNPQVPCFFIFGDSLVDNGNNNDILTLARANYMPYGLDFSQGVTGRFNNGRTTVDVLAQLLGFPDFIPPYSRARGPALLRGVNYASGAAGIRDETGNNLGDHISLNRQVSNFARTVQQMKRFFRRNDTTLNSYLSRCIFYLGLGSNDYLNNYFMPNLYTTSSVYNPKSYATLLLQDYSRQLMELYKLGARKVVVTAVGPIGCIPYQLARYSKGNSSRCDESINNAIIPFNSGLQNWVDRFNKGLLPGARFVYVNSYETSRSLEANAAYYGFQVIDKGCCGVGRNNGQITCLPMQQPCDDRTKYVFWDAFHPTEAANIILARIAYGSNSHSDVYPINIQQLAIL</sequence>
<evidence type="ECO:0000256" key="5">
    <source>
        <dbReference type="ARBA" id="ARBA00022801"/>
    </source>
</evidence>
<proteinExistence type="inferred from homology"/>
<dbReference type="CDD" id="cd01837">
    <property type="entry name" value="SGNH_plant_lipase_like"/>
    <property type="match status" value="1"/>
</dbReference>
<evidence type="ECO:0000313" key="9">
    <source>
        <dbReference type="EMBL" id="KAJ4952367.1"/>
    </source>
</evidence>
<evidence type="ECO:0000256" key="3">
    <source>
        <dbReference type="ARBA" id="ARBA00022525"/>
    </source>
</evidence>
<dbReference type="PANTHER" id="PTHR45650">
    <property type="entry name" value="GDSL-LIKE LIPASE/ACYLHYDROLASE-RELATED"/>
    <property type="match status" value="1"/>
</dbReference>
<dbReference type="SUPFAM" id="SSF52266">
    <property type="entry name" value="SGNH hydrolase"/>
    <property type="match status" value="1"/>
</dbReference>
<feature type="chain" id="PRO_5040398822" evidence="8">
    <location>
        <begin position="24"/>
        <end position="366"/>
    </location>
</feature>
<evidence type="ECO:0000256" key="2">
    <source>
        <dbReference type="ARBA" id="ARBA00008668"/>
    </source>
</evidence>
<evidence type="ECO:0000256" key="4">
    <source>
        <dbReference type="ARBA" id="ARBA00022729"/>
    </source>
</evidence>
<dbReference type="GO" id="GO:0016788">
    <property type="term" value="F:hydrolase activity, acting on ester bonds"/>
    <property type="evidence" value="ECO:0007669"/>
    <property type="project" value="InterPro"/>
</dbReference>
<dbReference type="InterPro" id="IPR051238">
    <property type="entry name" value="GDSL_esterase/lipase"/>
</dbReference>
<dbReference type="PANTHER" id="PTHR45650:SF12">
    <property type="entry name" value="ZINC FINGER PROTEIN"/>
    <property type="match status" value="1"/>
</dbReference>
<reference evidence="9" key="1">
    <citation type="journal article" date="2023" name="Plant J.">
        <title>The genome of the king protea, Protea cynaroides.</title>
        <authorList>
            <person name="Chang J."/>
            <person name="Duong T.A."/>
            <person name="Schoeman C."/>
            <person name="Ma X."/>
            <person name="Roodt D."/>
            <person name="Barker N."/>
            <person name="Li Z."/>
            <person name="Van de Peer Y."/>
            <person name="Mizrachi E."/>
        </authorList>
    </citation>
    <scope>NUCLEOTIDE SEQUENCE</scope>
    <source>
        <tissue evidence="9">Young leaves</tissue>
    </source>
</reference>
<dbReference type="EMBL" id="JAMYWD010000012">
    <property type="protein sequence ID" value="KAJ4952367.1"/>
    <property type="molecule type" value="Genomic_DNA"/>
</dbReference>
<dbReference type="AlphaFoldDB" id="A0A9Q0JUV6"/>
<dbReference type="Gene3D" id="3.40.50.1110">
    <property type="entry name" value="SGNH hydrolase"/>
    <property type="match status" value="1"/>
</dbReference>
<keyword evidence="4 8" id="KW-0732">Signal</keyword>
<keyword evidence="5" id="KW-0378">Hydrolase</keyword>
<keyword evidence="3" id="KW-0964">Secreted</keyword>
<keyword evidence="6" id="KW-0442">Lipid degradation</keyword>
<keyword evidence="10" id="KW-1185">Reference proteome</keyword>
<dbReference type="OrthoDB" id="1600564at2759"/>
<keyword evidence="7" id="KW-0443">Lipid metabolism</keyword>
<evidence type="ECO:0000256" key="7">
    <source>
        <dbReference type="ARBA" id="ARBA00023098"/>
    </source>
</evidence>
<protein>
    <submittedName>
        <fullName evidence="9">Uncharacterized protein</fullName>
    </submittedName>
</protein>
<accession>A0A9Q0JUV6</accession>
<evidence type="ECO:0000256" key="8">
    <source>
        <dbReference type="SAM" id="SignalP"/>
    </source>
</evidence>
<feature type="signal peptide" evidence="8">
    <location>
        <begin position="1"/>
        <end position="23"/>
    </location>
</feature>
<comment type="similarity">
    <text evidence="2">Belongs to the 'GDSL' lipolytic enzyme family.</text>
</comment>
<organism evidence="9 10">
    <name type="scientific">Protea cynaroides</name>
    <dbReference type="NCBI Taxonomy" id="273540"/>
    <lineage>
        <taxon>Eukaryota</taxon>
        <taxon>Viridiplantae</taxon>
        <taxon>Streptophyta</taxon>
        <taxon>Embryophyta</taxon>
        <taxon>Tracheophyta</taxon>
        <taxon>Spermatophyta</taxon>
        <taxon>Magnoliopsida</taxon>
        <taxon>Proteales</taxon>
        <taxon>Proteaceae</taxon>
        <taxon>Protea</taxon>
    </lineage>
</organism>
<comment type="subcellular location">
    <subcellularLocation>
        <location evidence="1">Secreted</location>
    </subcellularLocation>
</comment>
<dbReference type="GO" id="GO:0005576">
    <property type="term" value="C:extracellular region"/>
    <property type="evidence" value="ECO:0007669"/>
    <property type="project" value="UniProtKB-SubCell"/>
</dbReference>
<comment type="caution">
    <text evidence="9">The sequence shown here is derived from an EMBL/GenBank/DDBJ whole genome shotgun (WGS) entry which is preliminary data.</text>
</comment>
<gene>
    <name evidence="9" type="ORF">NE237_029199</name>
</gene>
<dbReference type="InterPro" id="IPR001087">
    <property type="entry name" value="GDSL"/>
</dbReference>
<name>A0A9Q0JUV6_9MAGN</name>
<evidence type="ECO:0000256" key="1">
    <source>
        <dbReference type="ARBA" id="ARBA00004613"/>
    </source>
</evidence>
<dbReference type="Proteomes" id="UP001141806">
    <property type="component" value="Unassembled WGS sequence"/>
</dbReference>
<dbReference type="InterPro" id="IPR036514">
    <property type="entry name" value="SGNH_hydro_sf"/>
</dbReference>
<dbReference type="InterPro" id="IPR035669">
    <property type="entry name" value="SGNH_plant_lipase-like"/>
</dbReference>
<dbReference type="Pfam" id="PF00657">
    <property type="entry name" value="Lipase_GDSL"/>
    <property type="match status" value="1"/>
</dbReference>
<dbReference type="GO" id="GO:0016042">
    <property type="term" value="P:lipid catabolic process"/>
    <property type="evidence" value="ECO:0007669"/>
    <property type="project" value="UniProtKB-KW"/>
</dbReference>
<evidence type="ECO:0000256" key="6">
    <source>
        <dbReference type="ARBA" id="ARBA00022963"/>
    </source>
</evidence>